<organism evidence="1 2">
    <name type="scientific">Discostella pseudostelligera</name>
    <dbReference type="NCBI Taxonomy" id="259834"/>
    <lineage>
        <taxon>Eukaryota</taxon>
        <taxon>Sar</taxon>
        <taxon>Stramenopiles</taxon>
        <taxon>Ochrophyta</taxon>
        <taxon>Bacillariophyta</taxon>
        <taxon>Coscinodiscophyceae</taxon>
        <taxon>Thalassiosirophycidae</taxon>
        <taxon>Stephanodiscales</taxon>
        <taxon>Stephanodiscaceae</taxon>
        <taxon>Discostella</taxon>
    </lineage>
</organism>
<gene>
    <name evidence="1" type="ORF">ACHAWU_003660</name>
</gene>
<protein>
    <submittedName>
        <fullName evidence="1">Uncharacterized protein</fullName>
    </submittedName>
</protein>
<dbReference type="EMBL" id="JALLBG020000172">
    <property type="protein sequence ID" value="KAL3760752.1"/>
    <property type="molecule type" value="Genomic_DNA"/>
</dbReference>
<accession>A0ABD3MAW4</accession>
<evidence type="ECO:0000313" key="2">
    <source>
        <dbReference type="Proteomes" id="UP001530293"/>
    </source>
</evidence>
<dbReference type="Proteomes" id="UP001530293">
    <property type="component" value="Unassembled WGS sequence"/>
</dbReference>
<proteinExistence type="predicted"/>
<comment type="caution">
    <text evidence="1">The sequence shown here is derived from an EMBL/GenBank/DDBJ whole genome shotgun (WGS) entry which is preliminary data.</text>
</comment>
<reference evidence="1 2" key="1">
    <citation type="submission" date="2024-10" db="EMBL/GenBank/DDBJ databases">
        <title>Updated reference genomes for cyclostephanoid diatoms.</title>
        <authorList>
            <person name="Roberts W.R."/>
            <person name="Alverson A.J."/>
        </authorList>
    </citation>
    <scope>NUCLEOTIDE SEQUENCE [LARGE SCALE GENOMIC DNA]</scope>
    <source>
        <strain evidence="1 2">AJA232-27</strain>
    </source>
</reference>
<dbReference type="AlphaFoldDB" id="A0ABD3MAW4"/>
<name>A0ABD3MAW4_9STRA</name>
<keyword evidence="2" id="KW-1185">Reference proteome</keyword>
<sequence length="66" mass="7776">MRASKITQNENTLRDGDYFWWVGWRSERGRGRGRRDMLGSDVKLVYPDNPKYGGFIFMVCLLDRMG</sequence>
<evidence type="ECO:0000313" key="1">
    <source>
        <dbReference type="EMBL" id="KAL3760752.1"/>
    </source>
</evidence>